<dbReference type="GO" id="GO:0022857">
    <property type="term" value="F:transmembrane transporter activity"/>
    <property type="evidence" value="ECO:0007669"/>
    <property type="project" value="InterPro"/>
</dbReference>
<feature type="transmembrane region" description="Helical" evidence="6">
    <location>
        <begin position="164"/>
        <end position="184"/>
    </location>
</feature>
<dbReference type="EMBL" id="CAJOBA010000057">
    <property type="protein sequence ID" value="CAF3499380.1"/>
    <property type="molecule type" value="Genomic_DNA"/>
</dbReference>
<dbReference type="GO" id="GO:0005886">
    <property type="term" value="C:plasma membrane"/>
    <property type="evidence" value="ECO:0007669"/>
    <property type="project" value="UniProtKB-SubCell"/>
</dbReference>
<evidence type="ECO:0000256" key="4">
    <source>
        <dbReference type="ARBA" id="ARBA00022989"/>
    </source>
</evidence>
<name>A0A8S2GDZ3_9BILA</name>
<dbReference type="Proteomes" id="UP000682733">
    <property type="component" value="Unassembled WGS sequence"/>
</dbReference>
<keyword evidence="3 6" id="KW-0812">Transmembrane</keyword>
<keyword evidence="2" id="KW-1003">Cell membrane</keyword>
<evidence type="ECO:0000313" key="11">
    <source>
        <dbReference type="Proteomes" id="UP000682733"/>
    </source>
</evidence>
<reference evidence="10" key="1">
    <citation type="submission" date="2021-02" db="EMBL/GenBank/DDBJ databases">
        <authorList>
            <person name="Nowell W R."/>
        </authorList>
    </citation>
    <scope>NUCLEOTIDE SEQUENCE</scope>
</reference>
<comment type="caution">
    <text evidence="10">The sequence shown here is derived from an EMBL/GenBank/DDBJ whole genome shotgun (WGS) entry which is preliminary data.</text>
</comment>
<evidence type="ECO:0000256" key="7">
    <source>
        <dbReference type="SAM" id="SignalP"/>
    </source>
</evidence>
<proteinExistence type="predicted"/>
<dbReference type="CDD" id="cd06580">
    <property type="entry name" value="TM_PBP1_transp_TpRbsC_like"/>
    <property type="match status" value="1"/>
</dbReference>
<protein>
    <recommendedName>
        <fullName evidence="8">Phosphoribosyltransferase domain-containing protein</fullName>
    </recommendedName>
</protein>
<sequence length="684" mass="75979">MMGGAVTFILMLRLYPAGGYGVPEAEFMPAGKYMFPIGILISMTIGSMFASIAGGLKAFCNVHEVVSTILLNWIAVFVINGIVDDPTNANMLGGMSSPQSSRTYGLASQIFSENPILIALIVLGIMLAIFFAIFKFTKMGFRMKMIGMNPNAARANGMRIKSNTMYSMAISGAFAGLAGFFFYFIKNTEITIENSPIIDGFNGIVVALIAFNGAVGIGLVSLLLATFQTGSLLVDPLILPAETVSITIAIMFYLIGISTMFLSLRPYVYFRYLFYLMAKPDEMKYERKKEVLEKKIQLESQRVNANNDEPKKARNYFTLLRLDSKLKKIHYLHRITIEKNQVKTALGVYRTSYLERKLALNQIQEQRLGEYENIKKVHAKIVKSTVEANKKLGQEIQSLKRMINQNKKVGNGGSIELEKDLHQKEAIFLDQYQLKLRLNQLESHRHERLAHAASIFGIGALAGLFSEKSGVVNIGLEGMMVIGALIYALLAKATKVFSQIKIDCESDFLIVNSYHGETSVQHEPVVVLENKLQVSGRPIIIIEDIIESGKTIDRVKKMFISKGAIRNPYSSISIYQVIGTDGKGTNATYKLKPGQPKAAEVVGRYERYYAITSNNKSVSFMVFRGDGNYFEPILLESPLEPIPNPLALPFNPQQMQHPLIVSLSAADASKYVNAFDFAENPFLA</sequence>
<accession>A0A8S2GDZ3</accession>
<evidence type="ECO:0000256" key="3">
    <source>
        <dbReference type="ARBA" id="ARBA00022692"/>
    </source>
</evidence>
<dbReference type="InterPro" id="IPR029057">
    <property type="entry name" value="PRTase-like"/>
</dbReference>
<feature type="transmembrane region" description="Helical" evidence="6">
    <location>
        <begin position="65"/>
        <end position="83"/>
    </location>
</feature>
<dbReference type="AlphaFoldDB" id="A0A8S2GDZ3"/>
<keyword evidence="5 6" id="KW-0472">Membrane</keyword>
<evidence type="ECO:0000256" key="5">
    <source>
        <dbReference type="ARBA" id="ARBA00023136"/>
    </source>
</evidence>
<evidence type="ECO:0000256" key="1">
    <source>
        <dbReference type="ARBA" id="ARBA00004651"/>
    </source>
</evidence>
<feature type="transmembrane region" description="Helical" evidence="6">
    <location>
        <begin position="116"/>
        <end position="136"/>
    </location>
</feature>
<feature type="transmembrane region" description="Helical" evidence="6">
    <location>
        <begin position="204"/>
        <end position="225"/>
    </location>
</feature>
<comment type="subcellular location">
    <subcellularLocation>
        <location evidence="1">Cell membrane</location>
        <topology evidence="1">Multi-pass membrane protein</topology>
    </subcellularLocation>
</comment>
<keyword evidence="4 6" id="KW-1133">Transmembrane helix</keyword>
<evidence type="ECO:0000259" key="8">
    <source>
        <dbReference type="Pfam" id="PF00156"/>
    </source>
</evidence>
<evidence type="ECO:0000313" key="9">
    <source>
        <dbReference type="EMBL" id="CAF0725939.1"/>
    </source>
</evidence>
<evidence type="ECO:0000313" key="10">
    <source>
        <dbReference type="EMBL" id="CAF3499380.1"/>
    </source>
</evidence>
<feature type="chain" id="PRO_5035707522" description="Phosphoribosyltransferase domain-containing protein" evidence="7">
    <location>
        <begin position="22"/>
        <end position="684"/>
    </location>
</feature>
<dbReference type="Gene3D" id="3.40.50.2020">
    <property type="match status" value="1"/>
</dbReference>
<dbReference type="Pfam" id="PF00156">
    <property type="entry name" value="Pribosyltran"/>
    <property type="match status" value="1"/>
</dbReference>
<evidence type="ECO:0000256" key="6">
    <source>
        <dbReference type="SAM" id="Phobius"/>
    </source>
</evidence>
<dbReference type="Proteomes" id="UP000677228">
    <property type="component" value="Unassembled WGS sequence"/>
</dbReference>
<keyword evidence="7" id="KW-0732">Signal</keyword>
<dbReference type="SUPFAM" id="SSF53271">
    <property type="entry name" value="PRTase-like"/>
    <property type="match status" value="1"/>
</dbReference>
<dbReference type="EMBL" id="CAJNOK010000057">
    <property type="protein sequence ID" value="CAF0725939.1"/>
    <property type="molecule type" value="Genomic_DNA"/>
</dbReference>
<feature type="domain" description="Phosphoribosyltransferase" evidence="8">
    <location>
        <begin position="489"/>
        <end position="563"/>
    </location>
</feature>
<dbReference type="InterPro" id="IPR001851">
    <property type="entry name" value="ABC_transp_permease"/>
</dbReference>
<dbReference type="InterPro" id="IPR000836">
    <property type="entry name" value="PRTase_dom"/>
</dbReference>
<organism evidence="10 11">
    <name type="scientific">Didymodactylos carnosus</name>
    <dbReference type="NCBI Taxonomy" id="1234261"/>
    <lineage>
        <taxon>Eukaryota</taxon>
        <taxon>Metazoa</taxon>
        <taxon>Spiralia</taxon>
        <taxon>Gnathifera</taxon>
        <taxon>Rotifera</taxon>
        <taxon>Eurotatoria</taxon>
        <taxon>Bdelloidea</taxon>
        <taxon>Philodinida</taxon>
        <taxon>Philodinidae</taxon>
        <taxon>Didymodactylos</taxon>
    </lineage>
</organism>
<gene>
    <name evidence="9" type="ORF">OVA965_LOCUS427</name>
    <name evidence="10" type="ORF">TMI583_LOCUS427</name>
</gene>
<dbReference type="Pfam" id="PF02653">
    <property type="entry name" value="BPD_transp_2"/>
    <property type="match status" value="1"/>
</dbReference>
<evidence type="ECO:0000256" key="2">
    <source>
        <dbReference type="ARBA" id="ARBA00022475"/>
    </source>
</evidence>
<dbReference type="PANTHER" id="PTHR47089">
    <property type="entry name" value="ABC TRANSPORTER, PERMEASE PROTEIN"/>
    <property type="match status" value="1"/>
</dbReference>
<feature type="transmembrane region" description="Helical" evidence="6">
    <location>
        <begin position="35"/>
        <end position="53"/>
    </location>
</feature>
<dbReference type="PANTHER" id="PTHR47089:SF1">
    <property type="entry name" value="GUANOSINE ABC TRANSPORTER PERMEASE PROTEIN NUPP"/>
    <property type="match status" value="1"/>
</dbReference>
<feature type="signal peptide" evidence="7">
    <location>
        <begin position="1"/>
        <end position="21"/>
    </location>
</feature>